<dbReference type="GO" id="GO:0002098">
    <property type="term" value="P:tRNA wobble uridine modification"/>
    <property type="evidence" value="ECO:0007669"/>
    <property type="project" value="TreeGrafter"/>
</dbReference>
<name>A0A917HSL0_9BACT</name>
<keyword evidence="7 10" id="KW-0274">FAD</keyword>
<feature type="region of interest" description="Disordered" evidence="11">
    <location>
        <begin position="237"/>
        <end position="265"/>
    </location>
</feature>
<keyword evidence="5 10" id="KW-0808">Transferase</keyword>
<proteinExistence type="inferred from homology"/>
<dbReference type="InterPro" id="IPR040131">
    <property type="entry name" value="MnmG_N"/>
</dbReference>
<keyword evidence="3 10" id="KW-0489">Methyltransferase</keyword>
<evidence type="ECO:0000256" key="7">
    <source>
        <dbReference type="ARBA" id="ARBA00022827"/>
    </source>
</evidence>
<keyword evidence="6 10" id="KW-0819">tRNA processing</keyword>
<evidence type="ECO:0000256" key="9">
    <source>
        <dbReference type="ARBA" id="ARBA00023027"/>
    </source>
</evidence>
<comment type="catalytic activity">
    <reaction evidence="10">
        <text>uridine(54) in tRNA + (6R)-5,10-methylene-5,6,7,8-tetrahydrofolate + NADPH + H(+) = 5-methyluridine(54) in tRNA + (6S)-5,6,7,8-tetrahydrofolate + NADP(+)</text>
        <dbReference type="Rhea" id="RHEA:62372"/>
        <dbReference type="Rhea" id="RHEA-COMP:10167"/>
        <dbReference type="Rhea" id="RHEA-COMP:10193"/>
        <dbReference type="ChEBI" id="CHEBI:15378"/>
        <dbReference type="ChEBI" id="CHEBI:15636"/>
        <dbReference type="ChEBI" id="CHEBI:57453"/>
        <dbReference type="ChEBI" id="CHEBI:57783"/>
        <dbReference type="ChEBI" id="CHEBI:58349"/>
        <dbReference type="ChEBI" id="CHEBI:65315"/>
        <dbReference type="ChEBI" id="CHEBI:74447"/>
        <dbReference type="EC" id="2.1.1.74"/>
    </reaction>
</comment>
<dbReference type="RefSeq" id="WP_188555619.1">
    <property type="nucleotide sequence ID" value="NZ_BMGT01000004.1"/>
</dbReference>
<reference evidence="13" key="1">
    <citation type="journal article" date="2014" name="Int. J. Syst. Evol. Microbiol.">
        <title>Complete genome sequence of Corynebacterium casei LMG S-19264T (=DSM 44701T), isolated from a smear-ripened cheese.</title>
        <authorList>
            <consortium name="US DOE Joint Genome Institute (JGI-PGF)"/>
            <person name="Walter F."/>
            <person name="Albersmeier A."/>
            <person name="Kalinowski J."/>
            <person name="Ruckert C."/>
        </authorList>
    </citation>
    <scope>NUCLEOTIDE SEQUENCE</scope>
    <source>
        <strain evidence="13">CGMCC 1.12997</strain>
    </source>
</reference>
<dbReference type="AlphaFoldDB" id="A0A917HSL0"/>
<comment type="cofactor">
    <cofactor evidence="1 10">
        <name>FAD</name>
        <dbReference type="ChEBI" id="CHEBI:57692"/>
    </cofactor>
</comment>
<evidence type="ECO:0000256" key="8">
    <source>
        <dbReference type="ARBA" id="ARBA00022857"/>
    </source>
</evidence>
<dbReference type="InterPro" id="IPR036188">
    <property type="entry name" value="FAD/NAD-bd_sf"/>
</dbReference>
<dbReference type="Proteomes" id="UP000647241">
    <property type="component" value="Unassembled WGS sequence"/>
</dbReference>
<keyword evidence="2 10" id="KW-0963">Cytoplasm</keyword>
<comment type="function">
    <text evidence="10">Catalyzes the folate-dependent formation of 5-methyl-uridine at position 54 (M-5-U54) in all tRNAs.</text>
</comment>
<evidence type="ECO:0000313" key="13">
    <source>
        <dbReference type="EMBL" id="GGG88751.1"/>
    </source>
</evidence>
<evidence type="ECO:0000256" key="4">
    <source>
        <dbReference type="ARBA" id="ARBA00022630"/>
    </source>
</evidence>
<reference evidence="13" key="2">
    <citation type="submission" date="2020-09" db="EMBL/GenBank/DDBJ databases">
        <authorList>
            <person name="Sun Q."/>
            <person name="Zhou Y."/>
        </authorList>
    </citation>
    <scope>NUCLEOTIDE SEQUENCE</scope>
    <source>
        <strain evidence="13">CGMCC 1.12997</strain>
    </source>
</reference>
<comment type="similarity">
    <text evidence="10">Belongs to the MnmG family. TrmFO subfamily.</text>
</comment>
<feature type="domain" description="MnmG N-terminal" evidence="12">
    <location>
        <begin position="9"/>
        <end position="225"/>
    </location>
</feature>
<evidence type="ECO:0000256" key="3">
    <source>
        <dbReference type="ARBA" id="ARBA00022603"/>
    </source>
</evidence>
<comment type="catalytic activity">
    <reaction evidence="10">
        <text>uridine(54) in tRNA + (6R)-5,10-methylene-5,6,7,8-tetrahydrofolate + NADH + H(+) = 5-methyluridine(54) in tRNA + (6S)-5,6,7,8-tetrahydrofolate + NAD(+)</text>
        <dbReference type="Rhea" id="RHEA:16873"/>
        <dbReference type="Rhea" id="RHEA-COMP:10167"/>
        <dbReference type="Rhea" id="RHEA-COMP:10193"/>
        <dbReference type="ChEBI" id="CHEBI:15378"/>
        <dbReference type="ChEBI" id="CHEBI:15636"/>
        <dbReference type="ChEBI" id="CHEBI:57453"/>
        <dbReference type="ChEBI" id="CHEBI:57540"/>
        <dbReference type="ChEBI" id="CHEBI:57945"/>
        <dbReference type="ChEBI" id="CHEBI:65315"/>
        <dbReference type="ChEBI" id="CHEBI:74447"/>
        <dbReference type="EC" id="2.1.1.74"/>
    </reaction>
</comment>
<keyword evidence="8 10" id="KW-0521">NADP</keyword>
<dbReference type="Gene3D" id="3.50.50.60">
    <property type="entry name" value="FAD/NAD(P)-binding domain"/>
    <property type="match status" value="2"/>
</dbReference>
<evidence type="ECO:0000256" key="2">
    <source>
        <dbReference type="ARBA" id="ARBA00022490"/>
    </source>
</evidence>
<evidence type="ECO:0000259" key="12">
    <source>
        <dbReference type="Pfam" id="PF01134"/>
    </source>
</evidence>
<organism evidence="13 14">
    <name type="scientific">Edaphobacter dinghuensis</name>
    <dbReference type="NCBI Taxonomy" id="1560005"/>
    <lineage>
        <taxon>Bacteria</taxon>
        <taxon>Pseudomonadati</taxon>
        <taxon>Acidobacteriota</taxon>
        <taxon>Terriglobia</taxon>
        <taxon>Terriglobales</taxon>
        <taxon>Acidobacteriaceae</taxon>
        <taxon>Edaphobacter</taxon>
    </lineage>
</organism>
<dbReference type="Pfam" id="PF01134">
    <property type="entry name" value="GIDA"/>
    <property type="match status" value="2"/>
</dbReference>
<evidence type="ECO:0000256" key="5">
    <source>
        <dbReference type="ARBA" id="ARBA00022679"/>
    </source>
</evidence>
<keyword evidence="4 10" id="KW-0285">Flavoprotein</keyword>
<dbReference type="EMBL" id="BMGT01000004">
    <property type="protein sequence ID" value="GGG88751.1"/>
    <property type="molecule type" value="Genomic_DNA"/>
</dbReference>
<evidence type="ECO:0000313" key="14">
    <source>
        <dbReference type="Proteomes" id="UP000647241"/>
    </source>
</evidence>
<evidence type="ECO:0000256" key="1">
    <source>
        <dbReference type="ARBA" id="ARBA00001974"/>
    </source>
</evidence>
<dbReference type="SUPFAM" id="SSF51905">
    <property type="entry name" value="FAD/NAD(P)-binding domain"/>
    <property type="match status" value="1"/>
</dbReference>
<gene>
    <name evidence="10 13" type="primary">trmFO</name>
    <name evidence="13" type="ORF">GCM10011585_36050</name>
</gene>
<evidence type="ECO:0000256" key="10">
    <source>
        <dbReference type="HAMAP-Rule" id="MF_01037"/>
    </source>
</evidence>
<evidence type="ECO:0000256" key="6">
    <source>
        <dbReference type="ARBA" id="ARBA00022694"/>
    </source>
</evidence>
<dbReference type="GO" id="GO:0030488">
    <property type="term" value="P:tRNA methylation"/>
    <property type="evidence" value="ECO:0007669"/>
    <property type="project" value="TreeGrafter"/>
</dbReference>
<feature type="domain" description="MnmG N-terminal" evidence="12">
    <location>
        <begin position="266"/>
        <end position="414"/>
    </location>
</feature>
<protein>
    <recommendedName>
        <fullName evidence="10">Methylenetetrahydrofolate--tRNA-(uracil-5-)-methyltransferase TrmFO</fullName>
        <ecNumber evidence="10">2.1.1.74</ecNumber>
    </recommendedName>
    <alternativeName>
        <fullName evidence="10">Folate-dependent tRNA (uracil-5-)-methyltransferase</fullName>
    </alternativeName>
    <alternativeName>
        <fullName evidence="10">Folate-dependent tRNA(M-5-U54)-methyltransferase</fullName>
    </alternativeName>
</protein>
<dbReference type="NCBIfam" id="NF003739">
    <property type="entry name" value="PRK05335.1"/>
    <property type="match status" value="2"/>
</dbReference>
<keyword evidence="14" id="KW-1185">Reference proteome</keyword>
<keyword evidence="9 10" id="KW-0520">NAD</keyword>
<feature type="binding site" evidence="10">
    <location>
        <begin position="13"/>
        <end position="18"/>
    </location>
    <ligand>
        <name>FAD</name>
        <dbReference type="ChEBI" id="CHEBI:57692"/>
    </ligand>
</feature>
<dbReference type="HAMAP" id="MF_01037">
    <property type="entry name" value="TrmFO"/>
    <property type="match status" value="1"/>
</dbReference>
<dbReference type="PANTHER" id="PTHR11806">
    <property type="entry name" value="GLUCOSE INHIBITED DIVISION PROTEIN A"/>
    <property type="match status" value="1"/>
</dbReference>
<comment type="subcellular location">
    <subcellularLocation>
        <location evidence="10">Cytoplasm</location>
    </subcellularLocation>
</comment>
<evidence type="ECO:0000256" key="11">
    <source>
        <dbReference type="SAM" id="MobiDB-lite"/>
    </source>
</evidence>
<dbReference type="GO" id="GO:0050660">
    <property type="term" value="F:flavin adenine dinucleotide binding"/>
    <property type="evidence" value="ECO:0007669"/>
    <property type="project" value="UniProtKB-UniRule"/>
</dbReference>
<dbReference type="PANTHER" id="PTHR11806:SF2">
    <property type="entry name" value="METHYLENETETRAHYDROFOLATE--TRNA-(URACIL-5-)-METHYLTRANSFERASE TRMFO"/>
    <property type="match status" value="1"/>
</dbReference>
<sequence length="492" mass="54408">MAERATKRIKVIGGGLAGPEAALQAARYGCEVDLYEMRPTRSTEAHQTSDFAELVCSNSLKSESENTAPWLLKQEMRRAGSILLAEADASAVPAGHALAVDRIEFSRRVAERIAAEPRITVHREEVTHIDENDPNTITILASGPLTSSALAAELQRLTGSDYLAFYDSISPIVDAGTINMDRVYFAARWDKGTADYINCPFTKEEYDVFLDALTTAEAVEAKPWEQIPEAAFETRHLDRSETGAPGLDSETWVSSESKGSQPTPEKLQYFEGCLPIEETARRGRDTLRFGPMKPAGLTNPKTGRWPYAVVQLRQENLRADSYNLVGFQNHLKFGEQNRVLKLIPGLENATFLRYGQIHRNTYINAPTLLTETLQLKAHPSIMIAGQLSGVEGYTESIASGMLAGRYAAALAHGKTPTPAPRASANGSLTHYITHAEGKKFQPANITFDLLVPLEEELRKKVRDKKERHKIQCGRALEAWNEWLAKPHLHSAC</sequence>
<feature type="compositionally biased region" description="Polar residues" evidence="11">
    <location>
        <begin position="251"/>
        <end position="263"/>
    </location>
</feature>
<dbReference type="GO" id="GO:0005829">
    <property type="term" value="C:cytosol"/>
    <property type="evidence" value="ECO:0007669"/>
    <property type="project" value="TreeGrafter"/>
</dbReference>
<dbReference type="InterPro" id="IPR004417">
    <property type="entry name" value="TrmFO"/>
</dbReference>
<dbReference type="EC" id="2.1.1.74" evidence="10"/>
<accession>A0A917HSL0</accession>
<dbReference type="GO" id="GO:0047151">
    <property type="term" value="F:tRNA (uracil(54)-C5)-methyltransferase activity, 5,10-methylenetetrahydrofolate-dependent"/>
    <property type="evidence" value="ECO:0007669"/>
    <property type="project" value="UniProtKB-UniRule"/>
</dbReference>
<dbReference type="InterPro" id="IPR002218">
    <property type="entry name" value="MnmG-rel"/>
</dbReference>
<comment type="caution">
    <text evidence="13">The sequence shown here is derived from an EMBL/GenBank/DDBJ whole genome shotgun (WGS) entry which is preliminary data.</text>
</comment>